<keyword evidence="9" id="KW-1185">Reference proteome</keyword>
<keyword evidence="2 4" id="KW-0694">RNA-binding</keyword>
<dbReference type="EMBL" id="ML979134">
    <property type="protein sequence ID" value="KAF1917499.1"/>
    <property type="molecule type" value="Genomic_DNA"/>
</dbReference>
<comment type="subcellular location">
    <subcellularLocation>
        <location evidence="1">Nucleus</location>
    </subcellularLocation>
</comment>
<evidence type="ECO:0000259" key="6">
    <source>
        <dbReference type="PROSITE" id="PS50102"/>
    </source>
</evidence>
<dbReference type="InterPro" id="IPR000467">
    <property type="entry name" value="G_patch_dom"/>
</dbReference>
<feature type="domain" description="RRM" evidence="6">
    <location>
        <begin position="407"/>
        <end position="479"/>
    </location>
</feature>
<protein>
    <recommendedName>
        <fullName evidence="10">G-patch domain-containing protein</fullName>
    </recommendedName>
</protein>
<evidence type="ECO:0000256" key="1">
    <source>
        <dbReference type="ARBA" id="ARBA00004123"/>
    </source>
</evidence>
<evidence type="ECO:0008006" key="10">
    <source>
        <dbReference type="Google" id="ProtNLM"/>
    </source>
</evidence>
<evidence type="ECO:0000256" key="2">
    <source>
        <dbReference type="ARBA" id="ARBA00022884"/>
    </source>
</evidence>
<dbReference type="GO" id="GO:0003723">
    <property type="term" value="F:RNA binding"/>
    <property type="evidence" value="ECO:0007669"/>
    <property type="project" value="UniProtKB-UniRule"/>
</dbReference>
<evidence type="ECO:0000259" key="7">
    <source>
        <dbReference type="PROSITE" id="PS50174"/>
    </source>
</evidence>
<dbReference type="PROSITE" id="PS50174">
    <property type="entry name" value="G_PATCH"/>
    <property type="match status" value="1"/>
</dbReference>
<dbReference type="InterPro" id="IPR012677">
    <property type="entry name" value="Nucleotide-bd_a/b_plait_sf"/>
</dbReference>
<dbReference type="PROSITE" id="PS50102">
    <property type="entry name" value="RRM"/>
    <property type="match status" value="2"/>
</dbReference>
<dbReference type="PANTHER" id="PTHR13948:SF3">
    <property type="entry name" value="FI21118P1"/>
    <property type="match status" value="1"/>
</dbReference>
<feature type="domain" description="RRM" evidence="6">
    <location>
        <begin position="71"/>
        <end position="147"/>
    </location>
</feature>
<name>A0A6A5QQ33_AMPQU</name>
<dbReference type="InterPro" id="IPR000504">
    <property type="entry name" value="RRM_dom"/>
</dbReference>
<accession>A0A6A5QQ33</accession>
<evidence type="ECO:0000313" key="9">
    <source>
        <dbReference type="Proteomes" id="UP000800096"/>
    </source>
</evidence>
<feature type="region of interest" description="Disordered" evidence="5">
    <location>
        <begin position="27"/>
        <end position="46"/>
    </location>
</feature>
<evidence type="ECO:0000256" key="4">
    <source>
        <dbReference type="PROSITE-ProRule" id="PRU00176"/>
    </source>
</evidence>
<gene>
    <name evidence="8" type="ORF">BDU57DRAFT_528113</name>
</gene>
<evidence type="ECO:0000313" key="8">
    <source>
        <dbReference type="EMBL" id="KAF1917499.1"/>
    </source>
</evidence>
<dbReference type="SUPFAM" id="SSF54928">
    <property type="entry name" value="RNA-binding domain, RBD"/>
    <property type="match status" value="2"/>
</dbReference>
<feature type="domain" description="G-patch" evidence="7">
    <location>
        <begin position="7"/>
        <end position="53"/>
    </location>
</feature>
<dbReference type="InterPro" id="IPR035979">
    <property type="entry name" value="RBD_domain_sf"/>
</dbReference>
<dbReference type="GO" id="GO:0000398">
    <property type="term" value="P:mRNA splicing, via spliceosome"/>
    <property type="evidence" value="ECO:0007669"/>
    <property type="project" value="TreeGrafter"/>
</dbReference>
<organism evidence="8 9">
    <name type="scientific">Ampelomyces quisqualis</name>
    <name type="common">Powdery mildew agent</name>
    <dbReference type="NCBI Taxonomy" id="50730"/>
    <lineage>
        <taxon>Eukaryota</taxon>
        <taxon>Fungi</taxon>
        <taxon>Dikarya</taxon>
        <taxon>Ascomycota</taxon>
        <taxon>Pezizomycotina</taxon>
        <taxon>Dothideomycetes</taxon>
        <taxon>Pleosporomycetidae</taxon>
        <taxon>Pleosporales</taxon>
        <taxon>Pleosporineae</taxon>
        <taxon>Phaeosphaeriaceae</taxon>
        <taxon>Ampelomyces</taxon>
    </lineage>
</organism>
<dbReference type="Pfam" id="PF00076">
    <property type="entry name" value="RRM_1"/>
    <property type="match status" value="1"/>
</dbReference>
<reference evidence="8" key="1">
    <citation type="journal article" date="2020" name="Stud. Mycol.">
        <title>101 Dothideomycetes genomes: a test case for predicting lifestyles and emergence of pathogens.</title>
        <authorList>
            <person name="Haridas S."/>
            <person name="Albert R."/>
            <person name="Binder M."/>
            <person name="Bloem J."/>
            <person name="Labutti K."/>
            <person name="Salamov A."/>
            <person name="Andreopoulos B."/>
            <person name="Baker S."/>
            <person name="Barry K."/>
            <person name="Bills G."/>
            <person name="Bluhm B."/>
            <person name="Cannon C."/>
            <person name="Castanera R."/>
            <person name="Culley D."/>
            <person name="Daum C."/>
            <person name="Ezra D."/>
            <person name="Gonzalez J."/>
            <person name="Henrissat B."/>
            <person name="Kuo A."/>
            <person name="Liang C."/>
            <person name="Lipzen A."/>
            <person name="Lutzoni F."/>
            <person name="Magnuson J."/>
            <person name="Mondo S."/>
            <person name="Nolan M."/>
            <person name="Ohm R."/>
            <person name="Pangilinan J."/>
            <person name="Park H.-J."/>
            <person name="Ramirez L."/>
            <person name="Alfaro M."/>
            <person name="Sun H."/>
            <person name="Tritt A."/>
            <person name="Yoshinaga Y."/>
            <person name="Zwiers L.-H."/>
            <person name="Turgeon B."/>
            <person name="Goodwin S."/>
            <person name="Spatafora J."/>
            <person name="Crous P."/>
            <person name="Grigoriev I."/>
        </authorList>
    </citation>
    <scope>NUCLEOTIDE SEQUENCE</scope>
    <source>
        <strain evidence="8">HMLAC05119</strain>
    </source>
</reference>
<dbReference type="Pfam" id="PF01585">
    <property type="entry name" value="G-patch"/>
    <property type="match status" value="1"/>
</dbReference>
<sequence length="581" mass="64150">MSTPASKMTPAAKMMAKMGYKDGQGLGKDGSGIVEPINDSGKGDRRGIGFEKRNAWAAVADEAKGYEFESTFIAIGRLPHMAEPSVIHELVNGDKTVKEIYAPADNYGGAAWIEFDTPQHALDAVENYDGHHFGPNGQKIVVSLCPREKIPLTQSDLLCYSDFVREQGAETATATILVTNLPKSHPISNVKEMVENLGIGENYDSDDEEIHGIKDIQLTPNHQGVLVQFECSGDADSFHEHFHGSYWKNNTIHARFCPDTDMRNLLHGINAPSKDNVKLFVGNVNGLTIANIQAAFKPIVLHDVRFLGPKAVFIFLNVKDAAIILEKNPNGLKLSNGRKIYPSAPKDAKDVAKLKAVHAKLASVPAPINAARTSKLAVSAVPKQPGLSNVDALATQTRSLALELKPVRVEVSNLPPWTTEKEVRNFFKSFNLLKDSISIEQGQAVFVPLRSQAEAERAIQVLDKSRLRNKTVNVKLEVVEAASEEYNWSLIVRSKRLRTPHTLRNLHVLPNIADAVPNTAIDQPQNLCKRTCAYLLNIFIAMYYVMIENPFVTNVLVWLLSACTHSRPVQIYILNTMIFPI</sequence>
<dbReference type="SMART" id="SM00360">
    <property type="entry name" value="RRM"/>
    <property type="match status" value="4"/>
</dbReference>
<dbReference type="AlphaFoldDB" id="A0A6A5QQ33"/>
<dbReference type="Gene3D" id="3.30.70.330">
    <property type="match status" value="2"/>
</dbReference>
<dbReference type="SMART" id="SM00443">
    <property type="entry name" value="G_patch"/>
    <property type="match status" value="1"/>
</dbReference>
<dbReference type="Proteomes" id="UP000800096">
    <property type="component" value="Unassembled WGS sequence"/>
</dbReference>
<dbReference type="CDD" id="cd00590">
    <property type="entry name" value="RRM_SF"/>
    <property type="match status" value="1"/>
</dbReference>
<keyword evidence="3" id="KW-0539">Nucleus</keyword>
<evidence type="ECO:0000256" key="5">
    <source>
        <dbReference type="SAM" id="MobiDB-lite"/>
    </source>
</evidence>
<evidence type="ECO:0000256" key="3">
    <source>
        <dbReference type="ARBA" id="ARBA00023242"/>
    </source>
</evidence>
<dbReference type="PANTHER" id="PTHR13948">
    <property type="entry name" value="RNA-BINDING PROTEIN"/>
    <property type="match status" value="1"/>
</dbReference>
<dbReference type="GO" id="GO:0005634">
    <property type="term" value="C:nucleus"/>
    <property type="evidence" value="ECO:0007669"/>
    <property type="project" value="UniProtKB-SubCell"/>
</dbReference>
<proteinExistence type="predicted"/>
<dbReference type="OrthoDB" id="3687416at2759"/>